<accession>A0AAD7QRD7</accession>
<sequence>MKLLSIAIASLVLFDASTVATIHPDRWCSVVTSHNNKRDTQECCMFTTGYYDPGGAACNMYTDRDERRFKKCARNIENDSRPYCSKF</sequence>
<evidence type="ECO:0000313" key="2">
    <source>
        <dbReference type="EMBL" id="KAJ8100152.1"/>
    </source>
</evidence>
<reference evidence="2" key="1">
    <citation type="submission" date="2023-03" db="EMBL/GenBank/DDBJ databases">
        <title>Near-Complete genome sequence of Lipomyces tetrasporous NRRL Y-64009, an oleaginous yeast capable of growing on lignocellulosic hydrolysates.</title>
        <authorList>
            <consortium name="Lawrence Berkeley National Laboratory"/>
            <person name="Jagtap S.S."/>
            <person name="Liu J.-J."/>
            <person name="Walukiewicz H.E."/>
            <person name="Pangilinan J."/>
            <person name="Lipzen A."/>
            <person name="Ahrendt S."/>
            <person name="Koriabine M."/>
            <person name="Cobaugh K."/>
            <person name="Salamov A."/>
            <person name="Yoshinaga Y."/>
            <person name="Ng V."/>
            <person name="Daum C."/>
            <person name="Grigoriev I.V."/>
            <person name="Slininger P.J."/>
            <person name="Dien B.S."/>
            <person name="Jin Y.-S."/>
            <person name="Rao C.V."/>
        </authorList>
    </citation>
    <scope>NUCLEOTIDE SEQUENCE</scope>
    <source>
        <strain evidence="2">NRRL Y-64009</strain>
    </source>
</reference>
<dbReference type="RefSeq" id="XP_056043602.1">
    <property type="nucleotide sequence ID" value="XM_056184293.1"/>
</dbReference>
<gene>
    <name evidence="2" type="ORF">POJ06DRAFT_125252</name>
</gene>
<keyword evidence="1" id="KW-0732">Signal</keyword>
<dbReference type="EMBL" id="JARPMG010000006">
    <property type="protein sequence ID" value="KAJ8100152.1"/>
    <property type="molecule type" value="Genomic_DNA"/>
</dbReference>
<organism evidence="2 3">
    <name type="scientific">Lipomyces tetrasporus</name>
    <dbReference type="NCBI Taxonomy" id="54092"/>
    <lineage>
        <taxon>Eukaryota</taxon>
        <taxon>Fungi</taxon>
        <taxon>Dikarya</taxon>
        <taxon>Ascomycota</taxon>
        <taxon>Saccharomycotina</taxon>
        <taxon>Lipomycetes</taxon>
        <taxon>Lipomycetales</taxon>
        <taxon>Lipomycetaceae</taxon>
        <taxon>Lipomyces</taxon>
    </lineage>
</organism>
<dbReference type="Proteomes" id="UP001217417">
    <property type="component" value="Unassembled WGS sequence"/>
</dbReference>
<proteinExistence type="predicted"/>
<comment type="caution">
    <text evidence="2">The sequence shown here is derived from an EMBL/GenBank/DDBJ whole genome shotgun (WGS) entry which is preliminary data.</text>
</comment>
<protein>
    <submittedName>
        <fullName evidence="2">Uncharacterized protein</fullName>
    </submittedName>
</protein>
<keyword evidence="3" id="KW-1185">Reference proteome</keyword>
<dbReference type="GeneID" id="80879459"/>
<name>A0AAD7QRD7_9ASCO</name>
<feature type="signal peptide" evidence="1">
    <location>
        <begin position="1"/>
        <end position="20"/>
    </location>
</feature>
<feature type="chain" id="PRO_5042198454" evidence="1">
    <location>
        <begin position="21"/>
        <end position="87"/>
    </location>
</feature>
<evidence type="ECO:0000256" key="1">
    <source>
        <dbReference type="SAM" id="SignalP"/>
    </source>
</evidence>
<dbReference type="AlphaFoldDB" id="A0AAD7QRD7"/>
<evidence type="ECO:0000313" key="3">
    <source>
        <dbReference type="Proteomes" id="UP001217417"/>
    </source>
</evidence>